<reference evidence="2" key="2">
    <citation type="submission" date="2020-11" db="EMBL/GenBank/DDBJ databases">
        <authorList>
            <person name="McCartney M.A."/>
            <person name="Auch B."/>
            <person name="Kono T."/>
            <person name="Mallez S."/>
            <person name="Becker A."/>
            <person name="Gohl D.M."/>
            <person name="Silverstein K.A.T."/>
            <person name="Koren S."/>
            <person name="Bechman K.B."/>
            <person name="Herman A."/>
            <person name="Abrahante J.E."/>
            <person name="Garbe J."/>
        </authorList>
    </citation>
    <scope>NUCLEOTIDE SEQUENCE</scope>
    <source>
        <strain evidence="2">Duluth1</strain>
        <tissue evidence="2">Whole animal</tissue>
    </source>
</reference>
<organism evidence="2 3">
    <name type="scientific">Dreissena polymorpha</name>
    <name type="common">Zebra mussel</name>
    <name type="synonym">Mytilus polymorpha</name>
    <dbReference type="NCBI Taxonomy" id="45954"/>
    <lineage>
        <taxon>Eukaryota</taxon>
        <taxon>Metazoa</taxon>
        <taxon>Spiralia</taxon>
        <taxon>Lophotrochozoa</taxon>
        <taxon>Mollusca</taxon>
        <taxon>Bivalvia</taxon>
        <taxon>Autobranchia</taxon>
        <taxon>Heteroconchia</taxon>
        <taxon>Euheterodonta</taxon>
        <taxon>Imparidentia</taxon>
        <taxon>Neoheterodontei</taxon>
        <taxon>Myida</taxon>
        <taxon>Dreissenoidea</taxon>
        <taxon>Dreissenidae</taxon>
        <taxon>Dreissena</taxon>
    </lineage>
</organism>
<comment type="caution">
    <text evidence="2">The sequence shown here is derived from an EMBL/GenBank/DDBJ whole genome shotgun (WGS) entry which is preliminary data.</text>
</comment>
<feature type="region of interest" description="Disordered" evidence="1">
    <location>
        <begin position="1"/>
        <end position="26"/>
    </location>
</feature>
<proteinExistence type="predicted"/>
<name>A0A9D4N429_DREPO</name>
<keyword evidence="3" id="KW-1185">Reference proteome</keyword>
<dbReference type="EMBL" id="JAIWYP010000001">
    <property type="protein sequence ID" value="KAH3889263.1"/>
    <property type="molecule type" value="Genomic_DNA"/>
</dbReference>
<evidence type="ECO:0000313" key="2">
    <source>
        <dbReference type="EMBL" id="KAH3889263.1"/>
    </source>
</evidence>
<evidence type="ECO:0000313" key="3">
    <source>
        <dbReference type="Proteomes" id="UP000828390"/>
    </source>
</evidence>
<accession>A0A9D4N429</accession>
<dbReference type="AlphaFoldDB" id="A0A9D4N429"/>
<evidence type="ECO:0000256" key="1">
    <source>
        <dbReference type="SAM" id="MobiDB-lite"/>
    </source>
</evidence>
<sequence>MTDLGSVSFAPLPDLPKVQDSLPVHKNGSVNKFKTLNSIVRPPTTILESPAALTSDR</sequence>
<dbReference type="Proteomes" id="UP000828390">
    <property type="component" value="Unassembled WGS sequence"/>
</dbReference>
<gene>
    <name evidence="2" type="ORF">DPMN_013316</name>
</gene>
<protein>
    <submittedName>
        <fullName evidence="2">Uncharacterized protein</fullName>
    </submittedName>
</protein>
<reference evidence="2" key="1">
    <citation type="journal article" date="2019" name="bioRxiv">
        <title>The Genome of the Zebra Mussel, Dreissena polymorpha: A Resource for Invasive Species Research.</title>
        <authorList>
            <person name="McCartney M.A."/>
            <person name="Auch B."/>
            <person name="Kono T."/>
            <person name="Mallez S."/>
            <person name="Zhang Y."/>
            <person name="Obille A."/>
            <person name="Becker A."/>
            <person name="Abrahante J.E."/>
            <person name="Garbe J."/>
            <person name="Badalamenti J.P."/>
            <person name="Herman A."/>
            <person name="Mangelson H."/>
            <person name="Liachko I."/>
            <person name="Sullivan S."/>
            <person name="Sone E.D."/>
            <person name="Koren S."/>
            <person name="Silverstein K.A.T."/>
            <person name="Beckman K.B."/>
            <person name="Gohl D.M."/>
        </authorList>
    </citation>
    <scope>NUCLEOTIDE SEQUENCE</scope>
    <source>
        <strain evidence="2">Duluth1</strain>
        <tissue evidence="2">Whole animal</tissue>
    </source>
</reference>